<organism evidence="3 4">
    <name type="scientific">Dromaius novaehollandiae</name>
    <name type="common">Emu</name>
    <dbReference type="NCBI Taxonomy" id="8790"/>
    <lineage>
        <taxon>Eukaryota</taxon>
        <taxon>Metazoa</taxon>
        <taxon>Chordata</taxon>
        <taxon>Craniata</taxon>
        <taxon>Vertebrata</taxon>
        <taxon>Euteleostomi</taxon>
        <taxon>Archelosauria</taxon>
        <taxon>Archosauria</taxon>
        <taxon>Dinosauria</taxon>
        <taxon>Saurischia</taxon>
        <taxon>Theropoda</taxon>
        <taxon>Coelurosauria</taxon>
        <taxon>Aves</taxon>
        <taxon>Palaeognathae</taxon>
        <taxon>Casuariiformes</taxon>
        <taxon>Dromaiidae</taxon>
        <taxon>Dromaius</taxon>
    </lineage>
</organism>
<evidence type="ECO:0000256" key="2">
    <source>
        <dbReference type="SAM" id="Phobius"/>
    </source>
</evidence>
<feature type="transmembrane region" description="Helical" evidence="2">
    <location>
        <begin position="53"/>
        <end position="73"/>
    </location>
</feature>
<evidence type="ECO:0000256" key="1">
    <source>
        <dbReference type="SAM" id="MobiDB-lite"/>
    </source>
</evidence>
<keyword evidence="2" id="KW-1133">Transmembrane helix</keyword>
<feature type="region of interest" description="Disordered" evidence="1">
    <location>
        <begin position="99"/>
        <end position="129"/>
    </location>
</feature>
<reference evidence="3" key="1">
    <citation type="submission" date="2025-08" db="UniProtKB">
        <authorList>
            <consortium name="Ensembl"/>
        </authorList>
    </citation>
    <scope>IDENTIFICATION</scope>
</reference>
<sequence length="143" mass="16405">MTFTIALFMTCSFVLVTLNPFLKNDSNHREEMNLNLWECLYSWKGPVTLHKKIHITTVLFIVQIRILLIPAVIQARLLMQLTILRMTGLNTSALQAKSTTTTAEQKFHSGKNQKSGWKESRDKKKQAKCQLTVSQKIGITEER</sequence>
<reference evidence="3" key="2">
    <citation type="submission" date="2025-09" db="UniProtKB">
        <authorList>
            <consortium name="Ensembl"/>
        </authorList>
    </citation>
    <scope>IDENTIFICATION</scope>
</reference>
<keyword evidence="2" id="KW-0812">Transmembrane</keyword>
<feature type="compositionally biased region" description="Polar residues" evidence="1">
    <location>
        <begin position="99"/>
        <end position="115"/>
    </location>
</feature>
<keyword evidence="2" id="KW-0472">Membrane</keyword>
<accession>A0A8C4JFH5</accession>
<dbReference type="Ensembl" id="ENSDNVT00000009344.1">
    <property type="protein sequence ID" value="ENSDNVP00000007731.1"/>
    <property type="gene ID" value="ENSDNVG00000005475.1"/>
</dbReference>
<name>A0A8C4JFH5_DRONO</name>
<proteinExistence type="predicted"/>
<protein>
    <submittedName>
        <fullName evidence="3">WW domain containing adaptor with coiled-coil</fullName>
    </submittedName>
</protein>
<keyword evidence="4" id="KW-1185">Reference proteome</keyword>
<gene>
    <name evidence="3" type="primary">WAC</name>
</gene>
<dbReference type="AlphaFoldDB" id="A0A8C4JFH5"/>
<evidence type="ECO:0000313" key="4">
    <source>
        <dbReference type="Proteomes" id="UP000694423"/>
    </source>
</evidence>
<evidence type="ECO:0000313" key="3">
    <source>
        <dbReference type="Ensembl" id="ENSDNVP00000007731.1"/>
    </source>
</evidence>
<dbReference type="Proteomes" id="UP000694423">
    <property type="component" value="Unplaced"/>
</dbReference>